<dbReference type="Pfam" id="PF09685">
    <property type="entry name" value="MamF_MmsF"/>
    <property type="match status" value="1"/>
</dbReference>
<feature type="transmembrane region" description="Helical" evidence="5">
    <location>
        <begin position="59"/>
        <end position="81"/>
    </location>
</feature>
<dbReference type="AlphaFoldDB" id="A0A1I0S5D5"/>
<evidence type="ECO:0000256" key="5">
    <source>
        <dbReference type="SAM" id="Phobius"/>
    </source>
</evidence>
<sequence length="136" mass="15327">MNQKDERTWGLLVHLGGIIGMAILPTVGNIIGVLVLWLIKRNESKFVDNQGKEAINFQITLSLAAVAINLVNNIITGFWSLTNFWRHTRGDFYNVWGWTSLIGVIWLLNVIFSIIAAVKANNGESYKYPISLRLVK</sequence>
<gene>
    <name evidence="6" type="ORF">SAMN04488122_3728</name>
</gene>
<dbReference type="EMBL" id="FOJG01000002">
    <property type="protein sequence ID" value="SEW50241.1"/>
    <property type="molecule type" value="Genomic_DNA"/>
</dbReference>
<proteinExistence type="predicted"/>
<evidence type="ECO:0000313" key="7">
    <source>
        <dbReference type="Proteomes" id="UP000199310"/>
    </source>
</evidence>
<dbReference type="RefSeq" id="WP_089897130.1">
    <property type="nucleotide sequence ID" value="NZ_FOJG01000002.1"/>
</dbReference>
<dbReference type="InterPro" id="IPR019109">
    <property type="entry name" value="MamF_MmsF"/>
</dbReference>
<organism evidence="6 7">
    <name type="scientific">Chitinophaga arvensicola</name>
    <dbReference type="NCBI Taxonomy" id="29529"/>
    <lineage>
        <taxon>Bacteria</taxon>
        <taxon>Pseudomonadati</taxon>
        <taxon>Bacteroidota</taxon>
        <taxon>Chitinophagia</taxon>
        <taxon>Chitinophagales</taxon>
        <taxon>Chitinophagaceae</taxon>
        <taxon>Chitinophaga</taxon>
    </lineage>
</organism>
<keyword evidence="7" id="KW-1185">Reference proteome</keyword>
<name>A0A1I0S5D5_9BACT</name>
<dbReference type="STRING" id="29529.SAMN04488122_3728"/>
<keyword evidence="3 5" id="KW-1133">Transmembrane helix</keyword>
<evidence type="ECO:0000256" key="4">
    <source>
        <dbReference type="ARBA" id="ARBA00023136"/>
    </source>
</evidence>
<evidence type="ECO:0000256" key="2">
    <source>
        <dbReference type="ARBA" id="ARBA00022692"/>
    </source>
</evidence>
<dbReference type="Proteomes" id="UP000199310">
    <property type="component" value="Unassembled WGS sequence"/>
</dbReference>
<accession>A0A1I0S5D5</accession>
<feature type="transmembrane region" description="Helical" evidence="5">
    <location>
        <begin position="12"/>
        <end position="39"/>
    </location>
</feature>
<evidence type="ECO:0008006" key="8">
    <source>
        <dbReference type="Google" id="ProtNLM"/>
    </source>
</evidence>
<evidence type="ECO:0000256" key="3">
    <source>
        <dbReference type="ARBA" id="ARBA00022989"/>
    </source>
</evidence>
<evidence type="ECO:0000313" key="6">
    <source>
        <dbReference type="EMBL" id="SEW50241.1"/>
    </source>
</evidence>
<protein>
    <recommendedName>
        <fullName evidence="8">DUF4870 domain-containing protein</fullName>
    </recommendedName>
</protein>
<dbReference type="OrthoDB" id="9808930at2"/>
<evidence type="ECO:0000256" key="1">
    <source>
        <dbReference type="ARBA" id="ARBA00004141"/>
    </source>
</evidence>
<keyword evidence="2 5" id="KW-0812">Transmembrane</keyword>
<reference evidence="7" key="1">
    <citation type="submission" date="2016-10" db="EMBL/GenBank/DDBJ databases">
        <authorList>
            <person name="Varghese N."/>
            <person name="Submissions S."/>
        </authorList>
    </citation>
    <scope>NUCLEOTIDE SEQUENCE [LARGE SCALE GENOMIC DNA]</scope>
    <source>
        <strain evidence="7">DSM 3695</strain>
    </source>
</reference>
<feature type="transmembrane region" description="Helical" evidence="5">
    <location>
        <begin position="93"/>
        <end position="118"/>
    </location>
</feature>
<comment type="subcellular location">
    <subcellularLocation>
        <location evidence="1">Membrane</location>
        <topology evidence="1">Multi-pass membrane protein</topology>
    </subcellularLocation>
</comment>
<keyword evidence="4 5" id="KW-0472">Membrane</keyword>